<comment type="caution">
    <text evidence="1">The sequence shown here is derived from an EMBL/GenBank/DDBJ whole genome shotgun (WGS) entry which is preliminary data.</text>
</comment>
<dbReference type="Proteomes" id="UP000324376">
    <property type="component" value="Unassembled WGS sequence"/>
</dbReference>
<dbReference type="RefSeq" id="WP_246131563.1">
    <property type="nucleotide sequence ID" value="NZ_VNHU01000014.1"/>
</dbReference>
<protein>
    <recommendedName>
        <fullName evidence="3">SdiA-regulated protein</fullName>
    </recommendedName>
</protein>
<evidence type="ECO:0008006" key="3">
    <source>
        <dbReference type="Google" id="ProtNLM"/>
    </source>
</evidence>
<keyword evidence="2" id="KW-1185">Reference proteome</keyword>
<accession>A0A5S5BWK4</accession>
<evidence type="ECO:0000313" key="2">
    <source>
        <dbReference type="Proteomes" id="UP000324376"/>
    </source>
</evidence>
<dbReference type="EMBL" id="VNHU01000014">
    <property type="protein sequence ID" value="TYP70003.1"/>
    <property type="molecule type" value="Genomic_DNA"/>
</dbReference>
<evidence type="ECO:0000313" key="1">
    <source>
        <dbReference type="EMBL" id="TYP70003.1"/>
    </source>
</evidence>
<organism evidence="1 2">
    <name type="scientific">Aquimarina intermedia</name>
    <dbReference type="NCBI Taxonomy" id="350814"/>
    <lineage>
        <taxon>Bacteria</taxon>
        <taxon>Pseudomonadati</taxon>
        <taxon>Bacteroidota</taxon>
        <taxon>Flavobacteriia</taxon>
        <taxon>Flavobacteriales</taxon>
        <taxon>Flavobacteriaceae</taxon>
        <taxon>Aquimarina</taxon>
    </lineage>
</organism>
<gene>
    <name evidence="1" type="ORF">BD809_11413</name>
</gene>
<dbReference type="PROSITE" id="PS51257">
    <property type="entry name" value="PROKAR_LIPOPROTEIN"/>
    <property type="match status" value="1"/>
</dbReference>
<dbReference type="SUPFAM" id="SSF101898">
    <property type="entry name" value="NHL repeat"/>
    <property type="match status" value="1"/>
</dbReference>
<sequence>MNRIKTTVLFIFIAIAGSCQKYGDLVKINQLSTAIQEISGIAKIPQDDYIYAINDSGNDNILYALDETGDVVKEIKLVNTVNIDWEAMASDKDGNVYIGDFGNNRNDRKDLAIYKVSNVFDQQSGNATAIKTTFSFEDQKKFPPKKDKRNFDVEAFFYFNQNFYLFTKNRAKNFDGTTKLYKVPATAGAYEAKLIGTYETCNDDNDCFVTGAAINPENDTVVLLTYDKLFFFKNFEGDNFLEGDVEKIQLEHRSQKEGVCFKNKTTLFIIDEGRGRSGGNLYEYPLK</sequence>
<reference evidence="1 2" key="1">
    <citation type="submission" date="2019-07" db="EMBL/GenBank/DDBJ databases">
        <title>Genomic Encyclopedia of Archaeal and Bacterial Type Strains, Phase II (KMG-II): from individual species to whole genera.</title>
        <authorList>
            <person name="Goeker M."/>
        </authorList>
    </citation>
    <scope>NUCLEOTIDE SEQUENCE [LARGE SCALE GENOMIC DNA]</scope>
    <source>
        <strain evidence="1 2">DSM 17527</strain>
    </source>
</reference>
<proteinExistence type="predicted"/>
<name>A0A5S5BWK4_9FLAO</name>
<dbReference type="AlphaFoldDB" id="A0A5S5BWK4"/>